<evidence type="ECO:0000256" key="5">
    <source>
        <dbReference type="SAM" id="Coils"/>
    </source>
</evidence>
<keyword evidence="4" id="KW-0539">Nucleus</keyword>
<evidence type="ECO:0000313" key="8">
    <source>
        <dbReference type="Proteomes" id="UP000290900"/>
    </source>
</evidence>
<organism evidence="7 8">
    <name type="scientific">Brettanomyces naardenensis</name>
    <name type="common">Yeast</name>
    <dbReference type="NCBI Taxonomy" id="13370"/>
    <lineage>
        <taxon>Eukaryota</taxon>
        <taxon>Fungi</taxon>
        <taxon>Dikarya</taxon>
        <taxon>Ascomycota</taxon>
        <taxon>Saccharomycotina</taxon>
        <taxon>Pichiomycetes</taxon>
        <taxon>Pichiales</taxon>
        <taxon>Pichiaceae</taxon>
        <taxon>Brettanomyces</taxon>
    </lineage>
</organism>
<dbReference type="Proteomes" id="UP000290900">
    <property type="component" value="Unassembled WGS sequence"/>
</dbReference>
<evidence type="ECO:0000256" key="2">
    <source>
        <dbReference type="ARBA" id="ARBA00023125"/>
    </source>
</evidence>
<feature type="coiled-coil region" evidence="5">
    <location>
        <begin position="66"/>
        <end position="93"/>
    </location>
</feature>
<dbReference type="CDD" id="cd00067">
    <property type="entry name" value="GAL4"/>
    <property type="match status" value="1"/>
</dbReference>
<dbReference type="GO" id="GO:0000978">
    <property type="term" value="F:RNA polymerase II cis-regulatory region sequence-specific DNA binding"/>
    <property type="evidence" value="ECO:0007669"/>
    <property type="project" value="TreeGrafter"/>
</dbReference>
<sequence length="822" mass="95299">MTKSRIRPRMLSACSICRKRKVKCDRTRPACRVCIRHNVAHLCNYGEPEWAKKEKPKKKGGKGDQLTLSDNKLNLLEDRIRQLEDEVEYYKNFSHDAASKDDSISFEPKVLRFDVETGCLNSPGTLSAVGIVQADPFFVAARKFLEAEKKIGSDFPYCSMNTVPLSSGRDSNSIDRETEQTFKDRVLRSLKEQCNKTVEATRTSWSQFFVPLPLGYDYIQPGLKQKMIAKLDSTMPTRRVTWMLIDRFFQYVYPFYPYIDEVSFRNRVKTVIGEGEEGTRITDGNGDSISLNEKCQILLDYDRSYITFGLLLLILHLGSLTLKSSLNTPYPKYDGRIEEVVQFLDHPLDKDIISISRLCVDKFQVLKHCNFDLLQYYIYLKVVTQCSPCIADPADFHQFSDLIRQMIMAMNLNKEVSCYKFVGKSFPMINLARKVWYGGISDAFFMQYLSECPFFRNTDYDVTLPTYGGENNSNCMDIGLEQASIYTICLRADFQRVYDLIYDKVMNLRLPPKVKKIASLQRRLEEMVTSKLTPLPEILSKPKVESPQEVAMRVIRFCVYLESHSVLLSLDYHFFLHYESHKQPQMAFNYLVRLLKLSLSLVYLSFHMIGRIPHYFGYGFDFLIAPKLLFTLDRVRQTFGGLILRIAHLRFHESRNCTLTDSMKQCTEELCDEVGFAYADMVATYGRVSHYYYHAWRKSKVESFKYRIFQFMEEKWLNPSAEATSVPDVSLNIMIKWKESQFRQLLEIFRECKRGDRSEKKDSPERVEGTGDFDTNDNDWIATLLDKGFNGTAVVDQDTSVPDLVNDVEWNDILSSIMEGQM</sequence>
<evidence type="ECO:0000256" key="4">
    <source>
        <dbReference type="ARBA" id="ARBA00023242"/>
    </source>
</evidence>
<dbReference type="GO" id="GO:0008270">
    <property type="term" value="F:zinc ion binding"/>
    <property type="evidence" value="ECO:0007669"/>
    <property type="project" value="InterPro"/>
</dbReference>
<dbReference type="InterPro" id="IPR036864">
    <property type="entry name" value="Zn2-C6_fun-type_DNA-bd_sf"/>
</dbReference>
<gene>
    <name evidence="7" type="ORF">BRENAR_LOCUS1428</name>
</gene>
<evidence type="ECO:0000259" key="6">
    <source>
        <dbReference type="PROSITE" id="PS50048"/>
    </source>
</evidence>
<dbReference type="InterPro" id="IPR001138">
    <property type="entry name" value="Zn2Cys6_DnaBD"/>
</dbReference>
<dbReference type="SUPFAM" id="SSF57701">
    <property type="entry name" value="Zn2/Cys6 DNA-binding domain"/>
    <property type="match status" value="1"/>
</dbReference>
<dbReference type="InParanoid" id="A0A448YIN8"/>
<dbReference type="InterPro" id="IPR050675">
    <property type="entry name" value="OAF3"/>
</dbReference>
<dbReference type="Gene3D" id="4.10.240.10">
    <property type="entry name" value="Zn(2)-C6 fungal-type DNA-binding domain"/>
    <property type="match status" value="1"/>
</dbReference>
<evidence type="ECO:0000313" key="7">
    <source>
        <dbReference type="EMBL" id="VEU20693.1"/>
    </source>
</evidence>
<dbReference type="PROSITE" id="PS00463">
    <property type="entry name" value="ZN2_CY6_FUNGAL_1"/>
    <property type="match status" value="1"/>
</dbReference>
<dbReference type="EMBL" id="CAACVR010000006">
    <property type="protein sequence ID" value="VEU20693.1"/>
    <property type="molecule type" value="Genomic_DNA"/>
</dbReference>
<keyword evidence="5" id="KW-0175">Coiled coil</keyword>
<dbReference type="SMART" id="SM00066">
    <property type="entry name" value="GAL4"/>
    <property type="match status" value="1"/>
</dbReference>
<dbReference type="GO" id="GO:0000981">
    <property type="term" value="F:DNA-binding transcription factor activity, RNA polymerase II-specific"/>
    <property type="evidence" value="ECO:0007669"/>
    <property type="project" value="InterPro"/>
</dbReference>
<proteinExistence type="predicted"/>
<dbReference type="PANTHER" id="PTHR31069">
    <property type="entry name" value="OLEATE-ACTIVATED TRANSCRIPTION FACTOR 1-RELATED"/>
    <property type="match status" value="1"/>
</dbReference>
<keyword evidence="1" id="KW-0805">Transcription regulation</keyword>
<protein>
    <submittedName>
        <fullName evidence="7">DEKNAAC101553</fullName>
    </submittedName>
</protein>
<dbReference type="GO" id="GO:0005634">
    <property type="term" value="C:nucleus"/>
    <property type="evidence" value="ECO:0007669"/>
    <property type="project" value="TreeGrafter"/>
</dbReference>
<dbReference type="GO" id="GO:0045944">
    <property type="term" value="P:positive regulation of transcription by RNA polymerase II"/>
    <property type="evidence" value="ECO:0007669"/>
    <property type="project" value="TreeGrafter"/>
</dbReference>
<dbReference type="PROSITE" id="PS50048">
    <property type="entry name" value="ZN2_CY6_FUNGAL_2"/>
    <property type="match status" value="1"/>
</dbReference>
<dbReference type="FunCoup" id="A0A448YIN8">
    <property type="interactions" value="230"/>
</dbReference>
<evidence type="ECO:0000256" key="3">
    <source>
        <dbReference type="ARBA" id="ARBA00023163"/>
    </source>
</evidence>
<accession>A0A448YIN8</accession>
<dbReference type="AlphaFoldDB" id="A0A448YIN8"/>
<feature type="domain" description="Zn(2)-C6 fungal-type" evidence="6">
    <location>
        <begin position="13"/>
        <end position="45"/>
    </location>
</feature>
<dbReference type="CDD" id="cd12148">
    <property type="entry name" value="fungal_TF_MHR"/>
    <property type="match status" value="1"/>
</dbReference>
<name>A0A448YIN8_BRENA</name>
<evidence type="ECO:0000256" key="1">
    <source>
        <dbReference type="ARBA" id="ARBA00023015"/>
    </source>
</evidence>
<keyword evidence="8" id="KW-1185">Reference proteome</keyword>
<dbReference type="Pfam" id="PF00172">
    <property type="entry name" value="Zn_clus"/>
    <property type="match status" value="1"/>
</dbReference>
<dbReference type="PANTHER" id="PTHR31069:SF12">
    <property type="entry name" value="TRANSCRIPTION FACTOR DOMAIN-CONTAINING PROTEIN"/>
    <property type="match status" value="1"/>
</dbReference>
<keyword evidence="3" id="KW-0804">Transcription</keyword>
<dbReference type="STRING" id="13370.A0A448YIN8"/>
<reference evidence="7 8" key="1">
    <citation type="submission" date="2018-12" db="EMBL/GenBank/DDBJ databases">
        <authorList>
            <person name="Tiukova I."/>
            <person name="Dainat J."/>
        </authorList>
    </citation>
    <scope>NUCLEOTIDE SEQUENCE [LARGE SCALE GENOMIC DNA]</scope>
</reference>
<keyword evidence="2" id="KW-0238">DNA-binding</keyword>
<dbReference type="OrthoDB" id="427480at2759"/>